<dbReference type="InterPro" id="IPR042573">
    <property type="entry name" value="GNAT_acetyltra_N"/>
</dbReference>
<dbReference type="InterPro" id="IPR016181">
    <property type="entry name" value="Acyl_CoA_acyltransferase"/>
</dbReference>
<dbReference type="InterPro" id="IPR027365">
    <property type="entry name" value="GNAT_acetyltra_YdfB-like"/>
</dbReference>
<name>A0A9D0Z931_9FIRM</name>
<dbReference type="Gene3D" id="3.40.630.30">
    <property type="match status" value="1"/>
</dbReference>
<evidence type="ECO:0000313" key="3">
    <source>
        <dbReference type="Proteomes" id="UP000886887"/>
    </source>
</evidence>
<organism evidence="2 3">
    <name type="scientific">Candidatus Onthenecus intestinigallinarum</name>
    <dbReference type="NCBI Taxonomy" id="2840875"/>
    <lineage>
        <taxon>Bacteria</taxon>
        <taxon>Bacillati</taxon>
        <taxon>Bacillota</taxon>
        <taxon>Clostridia</taxon>
        <taxon>Eubacteriales</taxon>
        <taxon>Candidatus Onthenecus</taxon>
    </lineage>
</organism>
<dbReference type="PROSITE" id="PS51186">
    <property type="entry name" value="GNAT"/>
    <property type="match status" value="1"/>
</dbReference>
<evidence type="ECO:0000313" key="2">
    <source>
        <dbReference type="EMBL" id="HIQ71412.1"/>
    </source>
</evidence>
<evidence type="ECO:0000259" key="1">
    <source>
        <dbReference type="PROSITE" id="PS51186"/>
    </source>
</evidence>
<protein>
    <submittedName>
        <fullName evidence="2">GNAT family N-acetyltransferase</fullName>
    </submittedName>
</protein>
<dbReference type="GO" id="GO:0016747">
    <property type="term" value="F:acyltransferase activity, transferring groups other than amino-acyl groups"/>
    <property type="evidence" value="ECO:0007669"/>
    <property type="project" value="InterPro"/>
</dbReference>
<dbReference type="InterPro" id="IPR000182">
    <property type="entry name" value="GNAT_dom"/>
</dbReference>
<reference evidence="2" key="1">
    <citation type="submission" date="2020-10" db="EMBL/GenBank/DDBJ databases">
        <authorList>
            <person name="Gilroy R."/>
        </authorList>
    </citation>
    <scope>NUCLEOTIDE SEQUENCE</scope>
    <source>
        <strain evidence="2">ChiSxjej2B14-6234</strain>
    </source>
</reference>
<sequence length="260" mass="28274">MRRIDAAQAGALFGGRIETPVRAFVQGHMGRAWQSEDGRCAQIVTGDFCFFAGDADADGARELAGHVPADHPSDSLLMLAHDAAWDARIADVWGDRARRIRRYRLHADALRADRLPPQDPPAGYRLAPLDGRLYRAALAQAWSRDFVSLFDGEADFLARGLGVAALRGDELVAAASSYLIYDGGLEIQVQTRDDHQRRGLARCCCAALIAQCLRRGLEPHWDAANGASLRLALCLGYRNGGAYDALEVPSSVNACTKSER</sequence>
<comment type="caution">
    <text evidence="2">The sequence shown here is derived from an EMBL/GenBank/DDBJ whole genome shotgun (WGS) entry which is preliminary data.</text>
</comment>
<dbReference type="PANTHER" id="PTHR31143">
    <property type="match status" value="1"/>
</dbReference>
<dbReference type="SUPFAM" id="SSF55729">
    <property type="entry name" value="Acyl-CoA N-acyltransferases (Nat)"/>
    <property type="match status" value="1"/>
</dbReference>
<dbReference type="Pfam" id="PF12746">
    <property type="entry name" value="GNAT_acetyltran"/>
    <property type="match status" value="1"/>
</dbReference>
<dbReference type="PANTHER" id="PTHR31143:SF2">
    <property type="entry name" value="FR47-LIKE DOMAIN-CONTAINING PROTEIN-RELATED"/>
    <property type="match status" value="1"/>
</dbReference>
<accession>A0A9D0Z931</accession>
<feature type="domain" description="N-acetyltransferase" evidence="1">
    <location>
        <begin position="110"/>
        <end position="260"/>
    </location>
</feature>
<dbReference type="EMBL" id="DVFJ01000011">
    <property type="protein sequence ID" value="HIQ71412.1"/>
    <property type="molecule type" value="Genomic_DNA"/>
</dbReference>
<dbReference type="AlphaFoldDB" id="A0A9D0Z931"/>
<proteinExistence type="predicted"/>
<dbReference type="Proteomes" id="UP000886887">
    <property type="component" value="Unassembled WGS sequence"/>
</dbReference>
<gene>
    <name evidence="2" type="ORF">IAB73_04275</name>
</gene>
<reference evidence="2" key="2">
    <citation type="journal article" date="2021" name="PeerJ">
        <title>Extensive microbial diversity within the chicken gut microbiome revealed by metagenomics and culture.</title>
        <authorList>
            <person name="Gilroy R."/>
            <person name="Ravi A."/>
            <person name="Getino M."/>
            <person name="Pursley I."/>
            <person name="Horton D.L."/>
            <person name="Alikhan N.F."/>
            <person name="Baker D."/>
            <person name="Gharbi K."/>
            <person name="Hall N."/>
            <person name="Watson M."/>
            <person name="Adriaenssens E.M."/>
            <person name="Foster-Nyarko E."/>
            <person name="Jarju S."/>
            <person name="Secka A."/>
            <person name="Antonio M."/>
            <person name="Oren A."/>
            <person name="Chaudhuri R.R."/>
            <person name="La Ragione R."/>
            <person name="Hildebrand F."/>
            <person name="Pallen M.J."/>
        </authorList>
    </citation>
    <scope>NUCLEOTIDE SEQUENCE</scope>
    <source>
        <strain evidence="2">ChiSxjej2B14-6234</strain>
    </source>
</reference>
<dbReference type="Gene3D" id="3.40.630.110">
    <property type="entry name" value="GNAT acetyltransferase-like"/>
    <property type="match status" value="1"/>
</dbReference>